<evidence type="ECO:0000313" key="2">
    <source>
        <dbReference type="Proteomes" id="UP001344658"/>
    </source>
</evidence>
<dbReference type="Gene3D" id="3.30.559.30">
    <property type="entry name" value="Nonribosomal peptide synthetase, condensation domain"/>
    <property type="match status" value="1"/>
</dbReference>
<reference evidence="1 2" key="1">
    <citation type="submission" date="2023-12" db="EMBL/GenBank/DDBJ databases">
        <title>Streptomyces sp. V4-01.</title>
        <authorList>
            <person name="Somphong A."/>
            <person name="Phongsopitanun W."/>
        </authorList>
    </citation>
    <scope>NUCLEOTIDE SEQUENCE [LARGE SCALE GENOMIC DNA]</scope>
    <source>
        <strain evidence="1 2">V4-01</strain>
    </source>
</reference>
<dbReference type="Gene3D" id="3.30.559.10">
    <property type="entry name" value="Chloramphenicol acetyltransferase-like domain"/>
    <property type="match status" value="1"/>
</dbReference>
<proteinExistence type="predicted"/>
<dbReference type="SUPFAM" id="SSF52777">
    <property type="entry name" value="CoA-dependent acyltransferases"/>
    <property type="match status" value="1"/>
</dbReference>
<evidence type="ECO:0000313" key="1">
    <source>
        <dbReference type="EMBL" id="MEE4547037.1"/>
    </source>
</evidence>
<dbReference type="Proteomes" id="UP001344658">
    <property type="component" value="Unassembled WGS sequence"/>
</dbReference>
<comment type="caution">
    <text evidence="1">The sequence shown here is derived from an EMBL/GenBank/DDBJ whole genome shotgun (WGS) entry which is preliminary data.</text>
</comment>
<feature type="non-terminal residue" evidence="1">
    <location>
        <position position="1"/>
    </location>
</feature>
<protein>
    <recommendedName>
        <fullName evidence="3">Condensation domain-containing protein</fullName>
    </recommendedName>
</protein>
<dbReference type="InterPro" id="IPR023213">
    <property type="entry name" value="CAT-like_dom_sf"/>
</dbReference>
<sequence length="142" mass="14855">HQHLGLADIQRTAGLGTLFDTVTAYENYPLDAAAHTDPAAGLTLTRAEGSGDTHYTLSLAALPPALSGAGLTLRLAHRPDRVTGDEARVLLSRFTALLTAFARLPRARVASLEAATHEEQQLLARWNGTEASMSVGGVSGGV</sequence>
<dbReference type="EMBL" id="JAZEWV010000095">
    <property type="protein sequence ID" value="MEE4547037.1"/>
    <property type="molecule type" value="Genomic_DNA"/>
</dbReference>
<evidence type="ECO:0008006" key="3">
    <source>
        <dbReference type="Google" id="ProtNLM"/>
    </source>
</evidence>
<feature type="non-terminal residue" evidence="1">
    <location>
        <position position="142"/>
    </location>
</feature>
<name>A0ABU7PMI8_9ACTN</name>
<gene>
    <name evidence="1" type="ORF">V2S66_34380</name>
</gene>
<accession>A0ABU7PMI8</accession>
<dbReference type="RefSeq" id="WP_330801037.1">
    <property type="nucleotide sequence ID" value="NZ_JAZEWV010000095.1"/>
</dbReference>
<keyword evidence="2" id="KW-1185">Reference proteome</keyword>
<organism evidence="1 2">
    <name type="scientific">Actinacidiphila polyblastidii</name>
    <dbReference type="NCBI Taxonomy" id="3110430"/>
    <lineage>
        <taxon>Bacteria</taxon>
        <taxon>Bacillati</taxon>
        <taxon>Actinomycetota</taxon>
        <taxon>Actinomycetes</taxon>
        <taxon>Kitasatosporales</taxon>
        <taxon>Streptomycetaceae</taxon>
        <taxon>Actinacidiphila</taxon>
    </lineage>
</organism>